<dbReference type="InterPro" id="IPR002110">
    <property type="entry name" value="Ankyrin_rpt"/>
</dbReference>
<gene>
    <name evidence="12" type="ORF">PSAL00342_LOCUS2666</name>
</gene>
<dbReference type="Pfam" id="PF12796">
    <property type="entry name" value="Ank_2"/>
    <property type="match status" value="1"/>
</dbReference>
<dbReference type="SMART" id="SM00220">
    <property type="entry name" value="S_TKc"/>
    <property type="match status" value="1"/>
</dbReference>
<dbReference type="GO" id="GO:0005524">
    <property type="term" value="F:ATP binding"/>
    <property type="evidence" value="ECO:0007669"/>
    <property type="project" value="UniProtKB-UniRule"/>
</dbReference>
<keyword evidence="6 8" id="KW-0067">ATP-binding</keyword>
<dbReference type="GO" id="GO:0004674">
    <property type="term" value="F:protein serine/threonine kinase activity"/>
    <property type="evidence" value="ECO:0007669"/>
    <property type="project" value="UniProtKB-KW"/>
</dbReference>
<keyword evidence="3" id="KW-0808">Transferase</keyword>
<evidence type="ECO:0000256" key="2">
    <source>
        <dbReference type="ARBA" id="ARBA00022527"/>
    </source>
</evidence>
<dbReference type="PANTHER" id="PTHR44329">
    <property type="entry name" value="SERINE/THREONINE-PROTEIN KINASE TNNI3K-RELATED"/>
    <property type="match status" value="1"/>
</dbReference>
<keyword evidence="2 9" id="KW-0723">Serine/threonine-protein kinase</keyword>
<dbReference type="Pfam" id="PF07714">
    <property type="entry name" value="PK_Tyr_Ser-Thr"/>
    <property type="match status" value="1"/>
</dbReference>
<dbReference type="Gene3D" id="1.25.40.20">
    <property type="entry name" value="Ankyrin repeat-containing domain"/>
    <property type="match status" value="1"/>
</dbReference>
<dbReference type="Gene3D" id="3.30.200.20">
    <property type="entry name" value="Phosphorylase Kinase, domain 1"/>
    <property type="match status" value="1"/>
</dbReference>
<dbReference type="SUPFAM" id="SSF56112">
    <property type="entry name" value="Protein kinase-like (PK-like)"/>
    <property type="match status" value="1"/>
</dbReference>
<dbReference type="InterPro" id="IPR011009">
    <property type="entry name" value="Kinase-like_dom_sf"/>
</dbReference>
<evidence type="ECO:0000313" key="12">
    <source>
        <dbReference type="EMBL" id="CAE0608847.1"/>
    </source>
</evidence>
<dbReference type="Gene3D" id="1.10.510.10">
    <property type="entry name" value="Transferase(Phosphotransferase) domain 1"/>
    <property type="match status" value="1"/>
</dbReference>
<dbReference type="SUPFAM" id="SSF48403">
    <property type="entry name" value="Ankyrin repeat"/>
    <property type="match status" value="1"/>
</dbReference>
<organism evidence="12">
    <name type="scientific">Picocystis salinarum</name>
    <dbReference type="NCBI Taxonomy" id="88271"/>
    <lineage>
        <taxon>Eukaryota</taxon>
        <taxon>Viridiplantae</taxon>
        <taxon>Chlorophyta</taxon>
        <taxon>Picocystophyceae</taxon>
        <taxon>Picocystales</taxon>
        <taxon>Picocystaceae</taxon>
        <taxon>Picocystis</taxon>
    </lineage>
</organism>
<feature type="domain" description="Protein kinase" evidence="11">
    <location>
        <begin position="186"/>
        <end position="466"/>
    </location>
</feature>
<dbReference type="SMART" id="SM00248">
    <property type="entry name" value="ANK"/>
    <property type="match status" value="3"/>
</dbReference>
<dbReference type="PROSITE" id="PS00107">
    <property type="entry name" value="PROTEIN_KINASE_ATP"/>
    <property type="match status" value="1"/>
</dbReference>
<dbReference type="EMBL" id="HBIS01002974">
    <property type="protein sequence ID" value="CAE0608847.1"/>
    <property type="molecule type" value="Transcribed_RNA"/>
</dbReference>
<evidence type="ECO:0000256" key="8">
    <source>
        <dbReference type="PROSITE-ProRule" id="PRU10141"/>
    </source>
</evidence>
<evidence type="ECO:0000256" key="9">
    <source>
        <dbReference type="RuleBase" id="RU000304"/>
    </source>
</evidence>
<feature type="binding site" evidence="8">
    <location>
        <position position="213"/>
    </location>
    <ligand>
        <name>ATP</name>
        <dbReference type="ChEBI" id="CHEBI:30616"/>
    </ligand>
</feature>
<dbReference type="InterPro" id="IPR000719">
    <property type="entry name" value="Prot_kinase_dom"/>
</dbReference>
<dbReference type="InterPro" id="IPR017441">
    <property type="entry name" value="Protein_kinase_ATP_BS"/>
</dbReference>
<feature type="region of interest" description="Disordered" evidence="10">
    <location>
        <begin position="1"/>
        <end position="30"/>
    </location>
</feature>
<dbReference type="PROSITE" id="PS50011">
    <property type="entry name" value="PROTEIN_KINASE_DOM"/>
    <property type="match status" value="1"/>
</dbReference>
<evidence type="ECO:0000256" key="3">
    <source>
        <dbReference type="ARBA" id="ARBA00022679"/>
    </source>
</evidence>
<reference evidence="12" key="1">
    <citation type="submission" date="2021-01" db="EMBL/GenBank/DDBJ databases">
        <authorList>
            <person name="Corre E."/>
            <person name="Pelletier E."/>
            <person name="Niang G."/>
            <person name="Scheremetjew M."/>
            <person name="Finn R."/>
            <person name="Kale V."/>
            <person name="Holt S."/>
            <person name="Cochrane G."/>
            <person name="Meng A."/>
            <person name="Brown T."/>
            <person name="Cohen L."/>
        </authorList>
    </citation>
    <scope>NUCLEOTIDE SEQUENCE</scope>
    <source>
        <strain evidence="12">CCMP1897</strain>
    </source>
</reference>
<dbReference type="CDD" id="cd13999">
    <property type="entry name" value="STKc_MAP3K-like"/>
    <property type="match status" value="1"/>
</dbReference>
<keyword evidence="4 8" id="KW-0547">Nucleotide-binding</keyword>
<dbReference type="InterPro" id="IPR051681">
    <property type="entry name" value="Ser/Thr_Kinases-Pseudokinases"/>
</dbReference>
<dbReference type="PANTHER" id="PTHR44329:SF140">
    <property type="entry name" value="INACTIVE PROTEIN TYROSINE KINASE PTKL"/>
    <property type="match status" value="1"/>
</dbReference>
<name>A0A7S3UB84_9CHLO</name>
<accession>A0A7S3UB84</accession>
<dbReference type="PROSITE" id="PS50297">
    <property type="entry name" value="ANK_REP_REGION"/>
    <property type="match status" value="1"/>
</dbReference>
<comment type="similarity">
    <text evidence="1">Belongs to the protein kinase superfamily. TKL Ser/Thr protein kinase family.</text>
</comment>
<feature type="repeat" description="ANK" evidence="7">
    <location>
        <begin position="72"/>
        <end position="104"/>
    </location>
</feature>
<dbReference type="AlphaFoldDB" id="A0A7S3UB84"/>
<dbReference type="InterPro" id="IPR008271">
    <property type="entry name" value="Ser/Thr_kinase_AS"/>
</dbReference>
<dbReference type="FunFam" id="3.30.200.20:FF:000180">
    <property type="entry name" value="serine/threonine-protein kinase STY46-like"/>
    <property type="match status" value="1"/>
</dbReference>
<dbReference type="PROSITE" id="PS00108">
    <property type="entry name" value="PROTEIN_KINASE_ST"/>
    <property type="match status" value="1"/>
</dbReference>
<dbReference type="InterPro" id="IPR036770">
    <property type="entry name" value="Ankyrin_rpt-contain_sf"/>
</dbReference>
<evidence type="ECO:0000259" key="11">
    <source>
        <dbReference type="PROSITE" id="PS50011"/>
    </source>
</evidence>
<evidence type="ECO:0000256" key="6">
    <source>
        <dbReference type="ARBA" id="ARBA00022840"/>
    </source>
</evidence>
<dbReference type="InterPro" id="IPR001245">
    <property type="entry name" value="Ser-Thr/Tyr_kinase_cat_dom"/>
</dbReference>
<evidence type="ECO:0000256" key="7">
    <source>
        <dbReference type="PROSITE-ProRule" id="PRU00023"/>
    </source>
</evidence>
<protein>
    <recommendedName>
        <fullName evidence="11">Protein kinase domain-containing protein</fullName>
    </recommendedName>
</protein>
<proteinExistence type="inferred from homology"/>
<evidence type="ECO:0000256" key="5">
    <source>
        <dbReference type="ARBA" id="ARBA00022777"/>
    </source>
</evidence>
<sequence length="480" mass="53434">MDAVVEEPKGNGTYPDGQRSEPSQTSSVRARLNAEQIARNAQILYYASSGDIKSLKALQENSPEVLEAQDYDERTTLHLAASEGRVETVQWLLEQGANPNPVDRWGGTPLQDALRNSHMSTVEALNKHGARILKGGAFVTLAEAEVDRDVSSVSWETDPSELELDCRGAKKGKKVGVDQLDEAKRKYPESMLGEGSFGAVYRMRWRGTTVAVKRLHRELLTNNTALTLFRAELNILCSLAHPNIVQFLGACTRAQPCFIITEFLDGGNVGDLMAKVSMQGPLTLKRATQISLDTARGMAYLHGKRPHAIIHRDLKPENILLDTGGRAKITDFGLSKAVLNVGGKGSYLDQNYKMTGGTGTWLMMAPEVYRKEHYSLKADVYSFAMIMYELYEGRRPFQDRLEMGKDFKAVAFEASRGIRPSLERTPEELKPLVRSMWSPDSEQRPSFEEIVRQLSRYSRRLSHPNAGSGTHHNRGCCSLC</sequence>
<evidence type="ECO:0000256" key="1">
    <source>
        <dbReference type="ARBA" id="ARBA00005843"/>
    </source>
</evidence>
<dbReference type="PIRSF" id="PIRSF000654">
    <property type="entry name" value="Integrin-linked_kinase"/>
    <property type="match status" value="1"/>
</dbReference>
<evidence type="ECO:0000256" key="10">
    <source>
        <dbReference type="SAM" id="MobiDB-lite"/>
    </source>
</evidence>
<keyword evidence="7" id="KW-0040">ANK repeat</keyword>
<evidence type="ECO:0000256" key="4">
    <source>
        <dbReference type="ARBA" id="ARBA00022741"/>
    </source>
</evidence>
<keyword evidence="5" id="KW-0418">Kinase</keyword>
<dbReference type="PROSITE" id="PS50088">
    <property type="entry name" value="ANK_REPEAT"/>
    <property type="match status" value="1"/>
</dbReference>